<comment type="similarity">
    <text evidence="2">Belongs to the CENP-C/MIF2 family.</text>
</comment>
<evidence type="ECO:0000313" key="5">
    <source>
        <dbReference type="EMBL" id="KAK3889064.1"/>
    </source>
</evidence>
<evidence type="ECO:0000256" key="4">
    <source>
        <dbReference type="SAM" id="MobiDB-lite"/>
    </source>
</evidence>
<feature type="compositionally biased region" description="Basic and acidic residues" evidence="4">
    <location>
        <begin position="117"/>
        <end position="129"/>
    </location>
</feature>
<accession>A0AAE1G9L6</accession>
<dbReference type="PANTHER" id="PTHR16684">
    <property type="entry name" value="CENTROMERE PROTEIN C"/>
    <property type="match status" value="1"/>
</dbReference>
<dbReference type="Proteomes" id="UP001286313">
    <property type="component" value="Unassembled WGS sequence"/>
</dbReference>
<protein>
    <submittedName>
        <fullName evidence="5">Uncharacterized protein</fullName>
    </submittedName>
</protein>
<evidence type="ECO:0000256" key="2">
    <source>
        <dbReference type="ARBA" id="ARBA00010291"/>
    </source>
</evidence>
<feature type="region of interest" description="Disordered" evidence="4">
    <location>
        <begin position="181"/>
        <end position="205"/>
    </location>
</feature>
<feature type="compositionally biased region" description="Basic and acidic residues" evidence="4">
    <location>
        <begin position="194"/>
        <end position="205"/>
    </location>
</feature>
<feature type="region of interest" description="Disordered" evidence="4">
    <location>
        <begin position="117"/>
        <end position="146"/>
    </location>
</feature>
<dbReference type="PANTHER" id="PTHR16684:SF11">
    <property type="entry name" value="CENTROMERE PROTEIN C"/>
    <property type="match status" value="1"/>
</dbReference>
<organism evidence="5 6">
    <name type="scientific">Petrolisthes cinctipes</name>
    <name type="common">Flat porcelain crab</name>
    <dbReference type="NCBI Taxonomy" id="88211"/>
    <lineage>
        <taxon>Eukaryota</taxon>
        <taxon>Metazoa</taxon>
        <taxon>Ecdysozoa</taxon>
        <taxon>Arthropoda</taxon>
        <taxon>Crustacea</taxon>
        <taxon>Multicrustacea</taxon>
        <taxon>Malacostraca</taxon>
        <taxon>Eumalacostraca</taxon>
        <taxon>Eucarida</taxon>
        <taxon>Decapoda</taxon>
        <taxon>Pleocyemata</taxon>
        <taxon>Anomura</taxon>
        <taxon>Galatheoidea</taxon>
        <taxon>Porcellanidae</taxon>
        <taxon>Petrolisthes</taxon>
    </lineage>
</organism>
<gene>
    <name evidence="5" type="ORF">Pcinc_006939</name>
</gene>
<dbReference type="EMBL" id="JAWQEG010000506">
    <property type="protein sequence ID" value="KAK3889064.1"/>
    <property type="molecule type" value="Genomic_DNA"/>
</dbReference>
<reference evidence="5" key="1">
    <citation type="submission" date="2023-10" db="EMBL/GenBank/DDBJ databases">
        <title>Genome assemblies of two species of porcelain crab, Petrolisthes cinctipes and Petrolisthes manimaculis (Anomura: Porcellanidae).</title>
        <authorList>
            <person name="Angst P."/>
        </authorList>
    </citation>
    <scope>NUCLEOTIDE SEQUENCE</scope>
    <source>
        <strain evidence="5">PB745_01</strain>
        <tissue evidence="5">Gill</tissue>
    </source>
</reference>
<feature type="compositionally biased region" description="Basic and acidic residues" evidence="4">
    <location>
        <begin position="252"/>
        <end position="263"/>
    </location>
</feature>
<dbReference type="GO" id="GO:0051455">
    <property type="term" value="P:spindle attachment to meiosis I kinetochore"/>
    <property type="evidence" value="ECO:0007669"/>
    <property type="project" value="TreeGrafter"/>
</dbReference>
<dbReference type="GO" id="GO:0019237">
    <property type="term" value="F:centromeric DNA binding"/>
    <property type="evidence" value="ECO:0007669"/>
    <property type="project" value="InterPro"/>
</dbReference>
<comment type="caution">
    <text evidence="5">The sequence shown here is derived from an EMBL/GenBank/DDBJ whole genome shotgun (WGS) entry which is preliminary data.</text>
</comment>
<sequence>MDDSASRSRSQRRRIRPLRYWDFEKEGDVEPGDINYNLNKLSRLISRSTGKGTKRKVDKKKVDKPGKKEKICVRSGGMTMKQRADDPSNTAMINVETEKIEKEEGIKVIEGEVSVKGKGEEMKKEKEGEVTATTMDDSAGQRRSQRRRIRPLRYWDFEEEGDVEPGDINYNLNKLSRLISRSTGKGTKRKVDKKKVDKPGKKENICVRSGGMTMKQRADDPSNTAMINVETEKIEKEEGIKVIEGEVSVKGKGEEMKKEKEGEVTATTMDDSAGQRRSQRRRIRPLRYWDFEEEGDVEPGDINYNIEKLLTY</sequence>
<dbReference type="GO" id="GO:0051315">
    <property type="term" value="P:attachment of mitotic spindle microtubules to kinetochore"/>
    <property type="evidence" value="ECO:0007669"/>
    <property type="project" value="TreeGrafter"/>
</dbReference>
<name>A0AAE1G9L6_PETCI</name>
<evidence type="ECO:0000256" key="3">
    <source>
        <dbReference type="ARBA" id="ARBA00023242"/>
    </source>
</evidence>
<feature type="region of interest" description="Disordered" evidence="4">
    <location>
        <begin position="45"/>
        <end position="67"/>
    </location>
</feature>
<feature type="region of interest" description="Disordered" evidence="4">
    <location>
        <begin position="252"/>
        <end position="280"/>
    </location>
</feature>
<evidence type="ECO:0000313" key="6">
    <source>
        <dbReference type="Proteomes" id="UP001286313"/>
    </source>
</evidence>
<keyword evidence="6" id="KW-1185">Reference proteome</keyword>
<dbReference type="GO" id="GO:0005634">
    <property type="term" value="C:nucleus"/>
    <property type="evidence" value="ECO:0007669"/>
    <property type="project" value="UniProtKB-SubCell"/>
</dbReference>
<comment type="subcellular location">
    <subcellularLocation>
        <location evidence="1">Nucleus</location>
    </subcellularLocation>
</comment>
<keyword evidence="3" id="KW-0539">Nucleus</keyword>
<dbReference type="GO" id="GO:0051382">
    <property type="term" value="P:kinetochore assembly"/>
    <property type="evidence" value="ECO:0007669"/>
    <property type="project" value="InterPro"/>
</dbReference>
<dbReference type="InterPro" id="IPR028386">
    <property type="entry name" value="CENP-C/Mif2/cnp3"/>
</dbReference>
<dbReference type="GO" id="GO:0000776">
    <property type="term" value="C:kinetochore"/>
    <property type="evidence" value="ECO:0007669"/>
    <property type="project" value="InterPro"/>
</dbReference>
<evidence type="ECO:0000256" key="1">
    <source>
        <dbReference type="ARBA" id="ARBA00004123"/>
    </source>
</evidence>
<dbReference type="AlphaFoldDB" id="A0AAE1G9L6"/>
<proteinExistence type="inferred from homology"/>